<comment type="similarity">
    <text evidence="1">Belongs to the beta/gamma-crystallin family.</text>
</comment>
<proteinExistence type="inferred from homology"/>
<dbReference type="HOGENOM" id="CLU_147836_0_0_9"/>
<protein>
    <submittedName>
        <fullName evidence="4">Beta/gamma crystallin family protein</fullName>
    </submittedName>
</protein>
<evidence type="ECO:0000256" key="1">
    <source>
        <dbReference type="ARBA" id="ARBA00009646"/>
    </source>
</evidence>
<dbReference type="GO" id="GO:0098609">
    <property type="term" value="P:cell-cell adhesion"/>
    <property type="evidence" value="ECO:0007669"/>
    <property type="project" value="InterPro"/>
</dbReference>
<dbReference type="PROSITE" id="PS50915">
    <property type="entry name" value="CRYSTALLIN_BETA_GAMMA"/>
    <property type="match status" value="1"/>
</dbReference>
<evidence type="ECO:0000313" key="5">
    <source>
        <dbReference type="Proteomes" id="UP000005850"/>
    </source>
</evidence>
<evidence type="ECO:0000256" key="2">
    <source>
        <dbReference type="ARBA" id="ARBA00022737"/>
    </source>
</evidence>
<dbReference type="InterPro" id="IPR001064">
    <property type="entry name" value="Beta/gamma_crystallin"/>
</dbReference>
<dbReference type="EMBL" id="CP007806">
    <property type="protein sequence ID" value="AIG26313.1"/>
    <property type="molecule type" value="Genomic_DNA"/>
</dbReference>
<dbReference type="InterPro" id="IPR011024">
    <property type="entry name" value="G_crystallin-like"/>
</dbReference>
<dbReference type="RefSeq" id="WP_051876110.1">
    <property type="nucleotide sequence ID" value="NZ_CP007806.1"/>
</dbReference>
<evidence type="ECO:0000313" key="4">
    <source>
        <dbReference type="EMBL" id="AIG26313.1"/>
    </source>
</evidence>
<dbReference type="Proteomes" id="UP000005850">
    <property type="component" value="Chromosome"/>
</dbReference>
<sequence length="113" mass="13377">MFYNPYDYNPHYDDPYHYVEVQHRVNRFFEHIDGKGASFTLNSGERLSYVGDAWNDRISSVRVAPKTLVVLYEHINFTGRKKLLENSSNRSHLFNIHEDFNDITSSIKTFRLC</sequence>
<dbReference type="SUPFAM" id="SSF49695">
    <property type="entry name" value="gamma-Crystallin-like"/>
    <property type="match status" value="1"/>
</dbReference>
<organism evidence="4 5">
    <name type="scientific">Brevibacillus laterosporus LMG 15441</name>
    <dbReference type="NCBI Taxonomy" id="1042163"/>
    <lineage>
        <taxon>Bacteria</taxon>
        <taxon>Bacillati</taxon>
        <taxon>Bacillota</taxon>
        <taxon>Bacilli</taxon>
        <taxon>Bacillales</taxon>
        <taxon>Paenibacillaceae</taxon>
        <taxon>Brevibacillus</taxon>
    </lineage>
</organism>
<keyword evidence="2" id="KW-0677">Repeat</keyword>
<dbReference type="InterPro" id="IPR015059">
    <property type="entry name" value="Ca_cell_adhesion_N_dom"/>
</dbReference>
<dbReference type="KEGG" id="blr:BRLA_c019920"/>
<dbReference type="Pfam" id="PF08964">
    <property type="entry name" value="Crystall_3"/>
    <property type="match status" value="1"/>
</dbReference>
<dbReference type="AlphaFoldDB" id="A0A075R566"/>
<evidence type="ECO:0000259" key="3">
    <source>
        <dbReference type="PROSITE" id="PS50915"/>
    </source>
</evidence>
<gene>
    <name evidence="4" type="ORF">BRLA_c019920</name>
</gene>
<keyword evidence="5" id="KW-1185">Reference proteome</keyword>
<feature type="domain" description="Beta/gamma crystallin 'Greek key'" evidence="3">
    <location>
        <begin position="67"/>
        <end position="111"/>
    </location>
</feature>
<dbReference type="SMART" id="SM00247">
    <property type="entry name" value="XTALbg"/>
    <property type="match status" value="1"/>
</dbReference>
<reference evidence="4 5" key="1">
    <citation type="journal article" date="2011" name="J. Bacteriol.">
        <title>Genome sequence of Brevibacillus laterosporus LMG 15441, a pathogen of invertebrates.</title>
        <authorList>
            <person name="Djukic M."/>
            <person name="Poehlein A."/>
            <person name="Thurmer A."/>
            <person name="Daniel R."/>
        </authorList>
    </citation>
    <scope>NUCLEOTIDE SEQUENCE [LARGE SCALE GENOMIC DNA]</scope>
    <source>
        <strain evidence="4 5">LMG 15441</strain>
    </source>
</reference>
<accession>A0A075R566</accession>
<dbReference type="GO" id="GO:0016020">
    <property type="term" value="C:membrane"/>
    <property type="evidence" value="ECO:0007669"/>
    <property type="project" value="InterPro"/>
</dbReference>
<dbReference type="Gene3D" id="2.60.20.10">
    <property type="entry name" value="Crystallins"/>
    <property type="match status" value="1"/>
</dbReference>
<name>A0A075R566_BRELA</name>